<protein>
    <submittedName>
        <fullName evidence="1">Uncharacterized protein</fullName>
    </submittedName>
</protein>
<comment type="caution">
    <text evidence="1">The sequence shown here is derived from an EMBL/GenBank/DDBJ whole genome shotgun (WGS) entry which is preliminary data.</text>
</comment>
<name>G4TMG8_SERID</name>
<sequence>MDDMLEYHDPELGWEVNASPIKRIEAGLVGQVALFKDILGDLINASVVQARNPIDQREIRRGKLEMDEFKLRATSLIC</sequence>
<dbReference type="InParanoid" id="G4TMG8"/>
<dbReference type="HOGENOM" id="CLU_2622902_0_0_1"/>
<dbReference type="AlphaFoldDB" id="G4TMG8"/>
<dbReference type="EMBL" id="CAFZ01000168">
    <property type="protein sequence ID" value="CCA72513.1"/>
    <property type="molecule type" value="Genomic_DNA"/>
</dbReference>
<gene>
    <name evidence="1" type="ORF">PIIN_06450</name>
</gene>
<evidence type="ECO:0000313" key="2">
    <source>
        <dbReference type="Proteomes" id="UP000007148"/>
    </source>
</evidence>
<dbReference type="Proteomes" id="UP000007148">
    <property type="component" value="Unassembled WGS sequence"/>
</dbReference>
<proteinExistence type="predicted"/>
<reference evidence="1 2" key="1">
    <citation type="journal article" date="2011" name="PLoS Pathog.">
        <title>Endophytic Life Strategies Decoded by Genome and Transcriptome Analyses of the Mutualistic Root Symbiont Piriformospora indica.</title>
        <authorList>
            <person name="Zuccaro A."/>
            <person name="Lahrmann U."/>
            <person name="Guldener U."/>
            <person name="Langen G."/>
            <person name="Pfiffi S."/>
            <person name="Biedenkopf D."/>
            <person name="Wong P."/>
            <person name="Samans B."/>
            <person name="Grimm C."/>
            <person name="Basiewicz M."/>
            <person name="Murat C."/>
            <person name="Martin F."/>
            <person name="Kogel K.H."/>
        </authorList>
    </citation>
    <scope>NUCLEOTIDE SEQUENCE [LARGE SCALE GENOMIC DNA]</scope>
    <source>
        <strain evidence="1 2">DSM 11827</strain>
    </source>
</reference>
<evidence type="ECO:0000313" key="1">
    <source>
        <dbReference type="EMBL" id="CCA72513.1"/>
    </source>
</evidence>
<organism evidence="1 2">
    <name type="scientific">Serendipita indica (strain DSM 11827)</name>
    <name type="common">Root endophyte fungus</name>
    <name type="synonym">Piriformospora indica</name>
    <dbReference type="NCBI Taxonomy" id="1109443"/>
    <lineage>
        <taxon>Eukaryota</taxon>
        <taxon>Fungi</taxon>
        <taxon>Dikarya</taxon>
        <taxon>Basidiomycota</taxon>
        <taxon>Agaricomycotina</taxon>
        <taxon>Agaricomycetes</taxon>
        <taxon>Sebacinales</taxon>
        <taxon>Serendipitaceae</taxon>
        <taxon>Serendipita</taxon>
    </lineage>
</organism>
<accession>G4TMG8</accession>
<keyword evidence="2" id="KW-1185">Reference proteome</keyword>